<protein>
    <recommendedName>
        <fullName evidence="3">MYND-type domain-containing protein</fullName>
    </recommendedName>
</protein>
<dbReference type="SUPFAM" id="SSF144232">
    <property type="entry name" value="HIT/MYND zinc finger-like"/>
    <property type="match status" value="1"/>
</dbReference>
<dbReference type="Proteomes" id="UP000663850">
    <property type="component" value="Unassembled WGS sequence"/>
</dbReference>
<comment type="caution">
    <text evidence="1">The sequence shown here is derived from an EMBL/GenBank/DDBJ whole genome shotgun (WGS) entry which is preliminary data.</text>
</comment>
<accession>A0A8H3HBR0</accession>
<reference evidence="1" key="1">
    <citation type="submission" date="2021-01" db="EMBL/GenBank/DDBJ databases">
        <authorList>
            <person name="Kaushik A."/>
        </authorList>
    </citation>
    <scope>NUCLEOTIDE SEQUENCE</scope>
    <source>
        <strain evidence="1">Type strain: AG8-Rh-89/</strain>
    </source>
</reference>
<sequence>MPHHEAMSVEALVAVTEWARYKESDKVPDLETIYPGKDGVTMDVFALRDALTDRLIRPGAYRLHNLVAPILAKFVAVFHRLWLEIEDERCMTDLEYRKTTLKLAAALFDAIGYPFYAVVFTRDNSKGTLGTLPGAAFFVDMLLQADWINLTGRAFLLPVMPLCGREVSEIELGSLADAHKEAKGELSVFIMFLHRYGPEWAARFCSCFQDWLNVYRYTDSARLRLAGGHQSLINYYADIRKTWGGIPQLLGWSSSARQGSCFYTGCPNTKLEETTVPSKVCSICLSPSAAYCNEQCQRSDYMRHYFECRPHK</sequence>
<dbReference type="AlphaFoldDB" id="A0A8H3HBR0"/>
<gene>
    <name evidence="1" type="ORF">RDB_LOCUS112342</name>
</gene>
<evidence type="ECO:0000313" key="2">
    <source>
        <dbReference type="Proteomes" id="UP000663850"/>
    </source>
</evidence>
<dbReference type="EMBL" id="CAJMWZ010006126">
    <property type="protein sequence ID" value="CAE6516229.1"/>
    <property type="molecule type" value="Genomic_DNA"/>
</dbReference>
<evidence type="ECO:0008006" key="3">
    <source>
        <dbReference type="Google" id="ProtNLM"/>
    </source>
</evidence>
<name>A0A8H3HBR0_9AGAM</name>
<evidence type="ECO:0000313" key="1">
    <source>
        <dbReference type="EMBL" id="CAE6516229.1"/>
    </source>
</evidence>
<proteinExistence type="predicted"/>
<organism evidence="1 2">
    <name type="scientific">Rhizoctonia solani</name>
    <dbReference type="NCBI Taxonomy" id="456999"/>
    <lineage>
        <taxon>Eukaryota</taxon>
        <taxon>Fungi</taxon>
        <taxon>Dikarya</taxon>
        <taxon>Basidiomycota</taxon>
        <taxon>Agaricomycotina</taxon>
        <taxon>Agaricomycetes</taxon>
        <taxon>Cantharellales</taxon>
        <taxon>Ceratobasidiaceae</taxon>
        <taxon>Rhizoctonia</taxon>
    </lineage>
</organism>